<feature type="transmembrane region" description="Helical" evidence="1">
    <location>
        <begin position="106"/>
        <end position="125"/>
    </location>
</feature>
<protein>
    <submittedName>
        <fullName evidence="2">Uncharacterized protein</fullName>
    </submittedName>
</protein>
<name>A0A9W9A160_9AGAR</name>
<accession>A0A9W9A160</accession>
<gene>
    <name evidence="2" type="ORF">J3R30DRAFT_3523071</name>
</gene>
<dbReference type="Proteomes" id="UP001150266">
    <property type="component" value="Unassembled WGS sequence"/>
</dbReference>
<dbReference type="OrthoDB" id="3259878at2759"/>
<reference evidence="2" key="1">
    <citation type="submission" date="2022-08" db="EMBL/GenBank/DDBJ databases">
        <title>A Global Phylogenomic Analysis of the Shiitake Genus Lentinula.</title>
        <authorList>
            <consortium name="DOE Joint Genome Institute"/>
            <person name="Sierra-Patev S."/>
            <person name="Min B."/>
            <person name="Naranjo-Ortiz M."/>
            <person name="Looney B."/>
            <person name="Konkel Z."/>
            <person name="Slot J.C."/>
            <person name="Sakamoto Y."/>
            <person name="Steenwyk J.L."/>
            <person name="Rokas A."/>
            <person name="Carro J."/>
            <person name="Camarero S."/>
            <person name="Ferreira P."/>
            <person name="Molpeceres G."/>
            <person name="Ruiz-Duenas F.J."/>
            <person name="Serrano A."/>
            <person name="Henrissat B."/>
            <person name="Drula E."/>
            <person name="Hughes K.W."/>
            <person name="Mata J.L."/>
            <person name="Ishikawa N.K."/>
            <person name="Vargas-Isla R."/>
            <person name="Ushijima S."/>
            <person name="Smith C.A."/>
            <person name="Ahrendt S."/>
            <person name="Andreopoulos W."/>
            <person name="He G."/>
            <person name="Labutti K."/>
            <person name="Lipzen A."/>
            <person name="Ng V."/>
            <person name="Riley R."/>
            <person name="Sandor L."/>
            <person name="Barry K."/>
            <person name="Martinez A.T."/>
            <person name="Xiao Y."/>
            <person name="Gibbons J.G."/>
            <person name="Terashima K."/>
            <person name="Grigoriev I.V."/>
            <person name="Hibbett D.S."/>
        </authorList>
    </citation>
    <scope>NUCLEOTIDE SEQUENCE</scope>
    <source>
        <strain evidence="2">JLM2183</strain>
    </source>
</reference>
<evidence type="ECO:0000256" key="1">
    <source>
        <dbReference type="SAM" id="Phobius"/>
    </source>
</evidence>
<proteinExistence type="predicted"/>
<comment type="caution">
    <text evidence="2">The sequence shown here is derived from an EMBL/GenBank/DDBJ whole genome shotgun (WGS) entry which is preliminary data.</text>
</comment>
<keyword evidence="3" id="KW-1185">Reference proteome</keyword>
<dbReference type="AlphaFoldDB" id="A0A9W9A160"/>
<organism evidence="2 3">
    <name type="scientific">Lentinula aciculospora</name>
    <dbReference type="NCBI Taxonomy" id="153920"/>
    <lineage>
        <taxon>Eukaryota</taxon>
        <taxon>Fungi</taxon>
        <taxon>Dikarya</taxon>
        <taxon>Basidiomycota</taxon>
        <taxon>Agaricomycotina</taxon>
        <taxon>Agaricomycetes</taxon>
        <taxon>Agaricomycetidae</taxon>
        <taxon>Agaricales</taxon>
        <taxon>Marasmiineae</taxon>
        <taxon>Omphalotaceae</taxon>
        <taxon>Lentinula</taxon>
    </lineage>
</organism>
<keyword evidence="1" id="KW-1133">Transmembrane helix</keyword>
<evidence type="ECO:0000313" key="3">
    <source>
        <dbReference type="Proteomes" id="UP001150266"/>
    </source>
</evidence>
<evidence type="ECO:0000313" key="2">
    <source>
        <dbReference type="EMBL" id="KAJ4472094.1"/>
    </source>
</evidence>
<dbReference type="EMBL" id="JAOTPV010000021">
    <property type="protein sequence ID" value="KAJ4472094.1"/>
    <property type="molecule type" value="Genomic_DNA"/>
</dbReference>
<sequence>MPRQPAPRLHRLPQRLDYTLIPAPLDLSLPLMTEKSPLPAIIVTPSSPSSAHDYSIAFLAPPKVPGFFERLGARMHWTKSAAVTAESSNPNTPLRLGLGLGFGAQTARTLLILFLVLFVMLTHLITHRMAQTSRRPFLDFSIQDPNPAPVTTSYISGEIGGDNVHGLHGLHGSLSGLDRLLGFEEGNDHDGIDSVPSSAMESGRGHGHGLGGIGKAHHGHGHAHGDWFDLSRYWGNAQEEDDDDEKRDFIVFA</sequence>
<keyword evidence="1" id="KW-0812">Transmembrane</keyword>
<keyword evidence="1" id="KW-0472">Membrane</keyword>